<dbReference type="Proteomes" id="UP000501600">
    <property type="component" value="Chromosome"/>
</dbReference>
<evidence type="ECO:0000313" key="2">
    <source>
        <dbReference type="EMBL" id="QJB69647.1"/>
    </source>
</evidence>
<dbReference type="SUPFAM" id="SSF51391">
    <property type="entry name" value="Thiamin phosphate synthase"/>
    <property type="match status" value="1"/>
</dbReference>
<dbReference type="KEGG" id="phao:HF685_10445"/>
<dbReference type="InterPro" id="IPR036206">
    <property type="entry name" value="ThiamineP_synth_sf"/>
</dbReference>
<dbReference type="Pfam" id="PF02581">
    <property type="entry name" value="TMP-TENI"/>
    <property type="match status" value="1"/>
</dbReference>
<dbReference type="EMBL" id="CP051217">
    <property type="protein sequence ID" value="QJB69647.1"/>
    <property type="molecule type" value="Genomic_DNA"/>
</dbReference>
<dbReference type="InterPro" id="IPR013785">
    <property type="entry name" value="Aldolase_TIM"/>
</dbReference>
<accession>A0A6H2DND5</accession>
<dbReference type="Gene3D" id="3.20.20.70">
    <property type="entry name" value="Aldolase class I"/>
    <property type="match status" value="1"/>
</dbReference>
<organism evidence="2 3">
    <name type="scientific">Parasphingorhabdus halotolerans</name>
    <dbReference type="NCBI Taxonomy" id="2725558"/>
    <lineage>
        <taxon>Bacteria</taxon>
        <taxon>Pseudomonadati</taxon>
        <taxon>Pseudomonadota</taxon>
        <taxon>Alphaproteobacteria</taxon>
        <taxon>Sphingomonadales</taxon>
        <taxon>Sphingomonadaceae</taxon>
        <taxon>Parasphingorhabdus</taxon>
    </lineage>
</organism>
<protein>
    <submittedName>
        <fullName evidence="2">Thiamine phosphate synthase</fullName>
    </submittedName>
</protein>
<dbReference type="InterPro" id="IPR022998">
    <property type="entry name" value="ThiamineP_synth_TenI"/>
</dbReference>
<evidence type="ECO:0000259" key="1">
    <source>
        <dbReference type="Pfam" id="PF02581"/>
    </source>
</evidence>
<proteinExistence type="predicted"/>
<dbReference type="CDD" id="cd00564">
    <property type="entry name" value="TMP_TenI"/>
    <property type="match status" value="1"/>
</dbReference>
<keyword evidence="3" id="KW-1185">Reference proteome</keyword>
<dbReference type="AlphaFoldDB" id="A0A6H2DND5"/>
<evidence type="ECO:0000313" key="3">
    <source>
        <dbReference type="Proteomes" id="UP000501600"/>
    </source>
</evidence>
<feature type="domain" description="Thiamine phosphate synthase/TenI" evidence="1">
    <location>
        <begin position="9"/>
        <end position="167"/>
    </location>
</feature>
<dbReference type="GO" id="GO:0009228">
    <property type="term" value="P:thiamine biosynthetic process"/>
    <property type="evidence" value="ECO:0007669"/>
    <property type="project" value="UniProtKB-KW"/>
</dbReference>
<sequence>MMTDARNDSDLEDVIKRLPRGSGIIFRHYHLDASPRKARFLSVQAIAKTYGHLIFLAGAPQLARAWNADGVHSRDHNRSLKNGLLCSAPVHNMREINAAKRSGADIILLSPVAKTRSHLGKPSLNRLQLRHLIGFCDKPVVLLGGMDRDRFRHYADLDTHGWAAIDGLR</sequence>
<reference evidence="2 3" key="1">
    <citation type="submission" date="2020-04" db="EMBL/GenBank/DDBJ databases">
        <title>Genome sequence for Sphingorhabdus sp. strain M1.</title>
        <authorList>
            <person name="Park S.-J."/>
        </authorList>
    </citation>
    <scope>NUCLEOTIDE SEQUENCE [LARGE SCALE GENOMIC DNA]</scope>
    <source>
        <strain evidence="2 3">JK6</strain>
    </source>
</reference>
<name>A0A6H2DND5_9SPHN</name>
<gene>
    <name evidence="2" type="ORF">HF685_10445</name>
</gene>